<dbReference type="RefSeq" id="WP_029336028.1">
    <property type="nucleotide sequence ID" value="NZ_UGGP01000001.1"/>
</dbReference>
<dbReference type="InterPro" id="IPR050484">
    <property type="entry name" value="Transf_Hexapept/Carb_Anhydrase"/>
</dbReference>
<protein>
    <submittedName>
        <fullName evidence="1">Carnitine operon protein CaiE</fullName>
    </submittedName>
</protein>
<gene>
    <name evidence="1" type="primary">yrdA</name>
    <name evidence="1" type="ORF">NCTC13163_02536</name>
</gene>
<dbReference type="PANTHER" id="PTHR13061">
    <property type="entry name" value="DYNACTIN SUBUNIT P25"/>
    <property type="match status" value="1"/>
</dbReference>
<evidence type="ECO:0000313" key="2">
    <source>
        <dbReference type="Proteomes" id="UP000254060"/>
    </source>
</evidence>
<proteinExistence type="predicted"/>
<name>A0A377FXA1_9BACL</name>
<dbReference type="CDD" id="cd04645">
    <property type="entry name" value="LbH_gamma_CA_like"/>
    <property type="match status" value="1"/>
</dbReference>
<dbReference type="EMBL" id="UGGP01000001">
    <property type="protein sequence ID" value="STO09136.1"/>
    <property type="molecule type" value="Genomic_DNA"/>
</dbReference>
<dbReference type="InterPro" id="IPR001451">
    <property type="entry name" value="Hexapep"/>
</dbReference>
<dbReference type="STRING" id="1397694.GCA_000702585_03020"/>
<dbReference type="InterPro" id="IPR011004">
    <property type="entry name" value="Trimer_LpxA-like_sf"/>
</dbReference>
<dbReference type="InterPro" id="IPR047324">
    <property type="entry name" value="LbH_gamma_CA-like"/>
</dbReference>
<organism evidence="1 2">
    <name type="scientific">Exiguobacterium aurantiacum</name>
    <dbReference type="NCBI Taxonomy" id="33987"/>
    <lineage>
        <taxon>Bacteria</taxon>
        <taxon>Bacillati</taxon>
        <taxon>Bacillota</taxon>
        <taxon>Bacilli</taxon>
        <taxon>Bacillales</taxon>
        <taxon>Bacillales Family XII. Incertae Sedis</taxon>
        <taxon>Exiguobacterium</taxon>
    </lineage>
</organism>
<dbReference type="AlphaFoldDB" id="A0A377FXA1"/>
<dbReference type="Pfam" id="PF00132">
    <property type="entry name" value="Hexapep"/>
    <property type="match status" value="2"/>
</dbReference>
<dbReference type="Gene3D" id="2.160.10.10">
    <property type="entry name" value="Hexapeptide repeat proteins"/>
    <property type="match status" value="1"/>
</dbReference>
<sequence length="178" mass="19304">MQYQLGELIPKVDETVFIAPGAHVIGDVTIGEHSGVWFNTVIRGDEGPIQIGSYVNIQDGSMVHQYEGSPTIIHDRVSIGHMAMIHGCEIEEGCLIGMHATVLDGAKVGKGSFVAAGALVTPNMQIPEGVMVMGVPAKVVRPLNDEDRFIMERTVNKYAKRAEQYRKTCKVLAATESL</sequence>
<accession>A0A377FXA1</accession>
<dbReference type="OrthoDB" id="9803036at2"/>
<dbReference type="SUPFAM" id="SSF51161">
    <property type="entry name" value="Trimeric LpxA-like enzymes"/>
    <property type="match status" value="1"/>
</dbReference>
<dbReference type="Proteomes" id="UP000254060">
    <property type="component" value="Unassembled WGS sequence"/>
</dbReference>
<evidence type="ECO:0000313" key="1">
    <source>
        <dbReference type="EMBL" id="STO09136.1"/>
    </source>
</evidence>
<dbReference type="PANTHER" id="PTHR13061:SF29">
    <property type="entry name" value="GAMMA CARBONIC ANHYDRASE-LIKE 1, MITOCHONDRIAL-RELATED"/>
    <property type="match status" value="1"/>
</dbReference>
<reference evidence="1 2" key="1">
    <citation type="submission" date="2018-06" db="EMBL/GenBank/DDBJ databases">
        <authorList>
            <consortium name="Pathogen Informatics"/>
            <person name="Doyle S."/>
        </authorList>
    </citation>
    <scope>NUCLEOTIDE SEQUENCE [LARGE SCALE GENOMIC DNA]</scope>
    <source>
        <strain evidence="1 2">NCTC13163</strain>
    </source>
</reference>